<evidence type="ECO:0000256" key="1">
    <source>
        <dbReference type="SAM" id="Phobius"/>
    </source>
</evidence>
<keyword evidence="1" id="KW-0472">Membrane</keyword>
<feature type="transmembrane region" description="Helical" evidence="1">
    <location>
        <begin position="39"/>
        <end position="59"/>
    </location>
</feature>
<reference evidence="2 3" key="1">
    <citation type="submission" date="2021-02" db="EMBL/GenBank/DDBJ databases">
        <title>Activity-based single-cell genomes from oceanic crustal fluid captures similar information to metagenomic and metatranscriptomic surveys with orders of magnitude less sampling.</title>
        <authorList>
            <person name="D'Angelo T.S."/>
            <person name="Orcutt B.N."/>
        </authorList>
    </citation>
    <scope>NUCLEOTIDE SEQUENCE [LARGE SCALE GENOMIC DNA]</scope>
    <source>
        <strain evidence="2">AH-315-G02</strain>
    </source>
</reference>
<dbReference type="Pfam" id="PF09838">
    <property type="entry name" value="DUF2065"/>
    <property type="match status" value="1"/>
</dbReference>
<dbReference type="PANTHER" id="PTHR38602">
    <property type="entry name" value="INNER MEMBRANE PROTEIN-RELATED"/>
    <property type="match status" value="1"/>
</dbReference>
<gene>
    <name evidence="2" type="ORF">JYU06_02280</name>
</gene>
<dbReference type="PANTHER" id="PTHR38602:SF1">
    <property type="entry name" value="INNER MEMBRANE PROTEIN"/>
    <property type="match status" value="1"/>
</dbReference>
<sequence>MKMLLLLMGMVLILEGMPYVVFPESMRDWLRKLSEMKTEHLRMVGLFSMSIGLILCWLVQRSNYF</sequence>
<dbReference type="Proteomes" id="UP000717534">
    <property type="component" value="Unassembled WGS sequence"/>
</dbReference>
<organism evidence="2 3">
    <name type="scientific">Desulfotalea psychrophila</name>
    <dbReference type="NCBI Taxonomy" id="84980"/>
    <lineage>
        <taxon>Bacteria</taxon>
        <taxon>Pseudomonadati</taxon>
        <taxon>Thermodesulfobacteriota</taxon>
        <taxon>Desulfobulbia</taxon>
        <taxon>Desulfobulbales</taxon>
        <taxon>Desulfocapsaceae</taxon>
        <taxon>Desulfotalea</taxon>
    </lineage>
</organism>
<keyword evidence="1" id="KW-1133">Transmembrane helix</keyword>
<accession>A0ABS3AWG5</accession>
<dbReference type="EMBL" id="JAFITO010000011">
    <property type="protein sequence ID" value="MBN4068336.1"/>
    <property type="molecule type" value="Genomic_DNA"/>
</dbReference>
<protein>
    <submittedName>
        <fullName evidence="2">DUF2065 domain-containing protein</fullName>
    </submittedName>
</protein>
<keyword evidence="3" id="KW-1185">Reference proteome</keyword>
<proteinExistence type="predicted"/>
<evidence type="ECO:0000313" key="3">
    <source>
        <dbReference type="Proteomes" id="UP000717534"/>
    </source>
</evidence>
<keyword evidence="1" id="KW-0812">Transmembrane</keyword>
<comment type="caution">
    <text evidence="2">The sequence shown here is derived from an EMBL/GenBank/DDBJ whole genome shotgun (WGS) entry which is preliminary data.</text>
</comment>
<name>A0ABS3AWG5_9BACT</name>
<dbReference type="InterPro" id="IPR019201">
    <property type="entry name" value="DUF2065"/>
</dbReference>
<evidence type="ECO:0000313" key="2">
    <source>
        <dbReference type="EMBL" id="MBN4068336.1"/>
    </source>
</evidence>